<evidence type="ECO:0000256" key="1">
    <source>
        <dbReference type="ARBA" id="ARBA00003747"/>
    </source>
</evidence>
<evidence type="ECO:0000256" key="9">
    <source>
        <dbReference type="ARBA" id="ARBA00022777"/>
    </source>
</evidence>
<reference evidence="17" key="1">
    <citation type="journal article" date="2023" name="Mol. Phylogenet. Evol.">
        <title>Genome-scale phylogeny and comparative genomics of the fungal order Sordariales.</title>
        <authorList>
            <person name="Hensen N."/>
            <person name="Bonometti L."/>
            <person name="Westerberg I."/>
            <person name="Brannstrom I.O."/>
            <person name="Guillou S."/>
            <person name="Cros-Aarteil S."/>
            <person name="Calhoun S."/>
            <person name="Haridas S."/>
            <person name="Kuo A."/>
            <person name="Mondo S."/>
            <person name="Pangilinan J."/>
            <person name="Riley R."/>
            <person name="LaButti K."/>
            <person name="Andreopoulos B."/>
            <person name="Lipzen A."/>
            <person name="Chen C."/>
            <person name="Yan M."/>
            <person name="Daum C."/>
            <person name="Ng V."/>
            <person name="Clum A."/>
            <person name="Steindorff A."/>
            <person name="Ohm R.A."/>
            <person name="Martin F."/>
            <person name="Silar P."/>
            <person name="Natvig D.O."/>
            <person name="Lalanne C."/>
            <person name="Gautier V."/>
            <person name="Ament-Velasquez S.L."/>
            <person name="Kruys A."/>
            <person name="Hutchinson M.I."/>
            <person name="Powell A.J."/>
            <person name="Barry K."/>
            <person name="Miller A.N."/>
            <person name="Grigoriev I.V."/>
            <person name="Debuchy R."/>
            <person name="Gladieux P."/>
            <person name="Hiltunen Thoren M."/>
            <person name="Johannesson H."/>
        </authorList>
    </citation>
    <scope>NUCLEOTIDE SEQUENCE</scope>
    <source>
        <strain evidence="17">PSN324</strain>
    </source>
</reference>
<evidence type="ECO:0000256" key="5">
    <source>
        <dbReference type="ARBA" id="ARBA00019973"/>
    </source>
</evidence>
<dbReference type="GO" id="GO:0004674">
    <property type="term" value="F:protein serine/threonine kinase activity"/>
    <property type="evidence" value="ECO:0007669"/>
    <property type="project" value="UniProtKB-KW"/>
</dbReference>
<comment type="subunit">
    <text evidence="2">Component of the EKC/KEOPS complex composed of at least BUD32, CGI121, GON7, KAE1 and PCC1; the whole complex dimerizes.</text>
</comment>
<comment type="function">
    <text evidence="1">Component of the EKC/KEOPS complex that is required for the formation of a threonylcarbamoyl group on adenosine at position 37 (t(6)A37) in tRNAs that read codons beginning with adenine. The complex is probably involved in the transfer of the threonylcarbamoyl moiety of threonylcarbamoyl-AMP (TC-AMP) to the N6 group of A37. BUD32 has ATPase activity in the context of the EKC/KEOPS complex and likely plays a supporting role to the catalytic subunit KAE1. The EKC/KEOPS complex also promotes both telomere uncapping and telomere elongation. The complex is required for efficient recruitment of transcriptional coactivators.</text>
</comment>
<evidence type="ECO:0000256" key="3">
    <source>
        <dbReference type="ARBA" id="ARBA00012513"/>
    </source>
</evidence>
<keyword evidence="7" id="KW-0808">Transferase</keyword>
<evidence type="ECO:0000313" key="17">
    <source>
        <dbReference type="EMBL" id="KAK4461319.1"/>
    </source>
</evidence>
<dbReference type="Proteomes" id="UP001321749">
    <property type="component" value="Unassembled WGS sequence"/>
</dbReference>
<feature type="region of interest" description="Disordered" evidence="15">
    <location>
        <begin position="288"/>
        <end position="310"/>
    </location>
</feature>
<evidence type="ECO:0000256" key="13">
    <source>
        <dbReference type="ARBA" id="ARBA00047899"/>
    </source>
</evidence>
<organism evidence="17 18">
    <name type="scientific">Cladorrhinum samala</name>
    <dbReference type="NCBI Taxonomy" id="585594"/>
    <lineage>
        <taxon>Eukaryota</taxon>
        <taxon>Fungi</taxon>
        <taxon>Dikarya</taxon>
        <taxon>Ascomycota</taxon>
        <taxon>Pezizomycotina</taxon>
        <taxon>Sordariomycetes</taxon>
        <taxon>Sordariomycetidae</taxon>
        <taxon>Sordariales</taxon>
        <taxon>Podosporaceae</taxon>
        <taxon>Cladorrhinum</taxon>
    </lineage>
</organism>
<evidence type="ECO:0000256" key="4">
    <source>
        <dbReference type="ARBA" id="ARBA00013948"/>
    </source>
</evidence>
<keyword evidence="10" id="KW-0067">ATP-binding</keyword>
<keyword evidence="6" id="KW-0723">Serine/threonine-protein kinase</keyword>
<dbReference type="PROSITE" id="PS00109">
    <property type="entry name" value="PROTEIN_KINASE_TYR"/>
    <property type="match status" value="1"/>
</dbReference>
<keyword evidence="18" id="KW-1185">Reference proteome</keyword>
<evidence type="ECO:0000256" key="6">
    <source>
        <dbReference type="ARBA" id="ARBA00022527"/>
    </source>
</evidence>
<dbReference type="Gene3D" id="1.10.510.10">
    <property type="entry name" value="Transferase(Phosphotransferase) domain 1"/>
    <property type="match status" value="1"/>
</dbReference>
<dbReference type="Gene3D" id="3.30.200.20">
    <property type="entry name" value="Phosphorylase Kinase, domain 1"/>
    <property type="match status" value="1"/>
</dbReference>
<evidence type="ECO:0000256" key="12">
    <source>
        <dbReference type="ARBA" id="ARBA00033194"/>
    </source>
</evidence>
<dbReference type="GO" id="GO:0050684">
    <property type="term" value="P:regulation of mRNA processing"/>
    <property type="evidence" value="ECO:0007669"/>
    <property type="project" value="TreeGrafter"/>
</dbReference>
<dbReference type="SUPFAM" id="SSF56112">
    <property type="entry name" value="Protein kinase-like (PK-like)"/>
    <property type="match status" value="1"/>
</dbReference>
<evidence type="ECO:0000256" key="2">
    <source>
        <dbReference type="ARBA" id="ARBA00011534"/>
    </source>
</evidence>
<dbReference type="InterPro" id="IPR011009">
    <property type="entry name" value="Kinase-like_dom_sf"/>
</dbReference>
<evidence type="ECO:0000256" key="8">
    <source>
        <dbReference type="ARBA" id="ARBA00022741"/>
    </source>
</evidence>
<dbReference type="EMBL" id="MU864993">
    <property type="protein sequence ID" value="KAK4461319.1"/>
    <property type="molecule type" value="Genomic_DNA"/>
</dbReference>
<dbReference type="InterPro" id="IPR000719">
    <property type="entry name" value="Prot_kinase_dom"/>
</dbReference>
<evidence type="ECO:0000259" key="16">
    <source>
        <dbReference type="PROSITE" id="PS50011"/>
    </source>
</evidence>
<evidence type="ECO:0000256" key="15">
    <source>
        <dbReference type="SAM" id="MobiDB-lite"/>
    </source>
</evidence>
<dbReference type="PROSITE" id="PS50011">
    <property type="entry name" value="PROTEIN_KINASE_DOM"/>
    <property type="match status" value="1"/>
</dbReference>
<evidence type="ECO:0000313" key="18">
    <source>
        <dbReference type="Proteomes" id="UP001321749"/>
    </source>
</evidence>
<keyword evidence="8" id="KW-0547">Nucleotide-binding</keyword>
<dbReference type="InterPro" id="IPR051334">
    <property type="entry name" value="SRPK"/>
</dbReference>
<dbReference type="GO" id="GO:0005524">
    <property type="term" value="F:ATP binding"/>
    <property type="evidence" value="ECO:0007669"/>
    <property type="project" value="UniProtKB-KW"/>
</dbReference>
<dbReference type="EC" id="2.7.11.1" evidence="3"/>
<name>A0AAV9HMT3_9PEZI</name>
<sequence length="366" mass="40450">MAANSSGGCSTPPHDPDEWGANCWNCHIYYIRRSDEISWETMAGFGSFTSSVLAGARVSDPDECIELHVKKHFDFLNIPHEELVESHVAMPLEYFWIDGPNGKHQVQVLEFLGPHLGELFKIYEPSRALVKGVCPQLVDAMDFLHSTMVCHGDFRPENIMMRLISDVDDWSEDRLLTVLGRPDLAHVSRQEEMGDDGSPCTRQVAVSDFGVGIDVQQPSAYTTGIPSVYATPESSFSLGGLGPASYIWSPTSTICVVATGHDLLVYQENSFLCGAELKTELHVDSGSQRVVQRHDMEKPATPQDSPASLSGSKIFITSTTLDITPRMAHQIALQGSSSPERLPTCSPNHSVLSEYLKDEHRAKFEW</sequence>
<feature type="domain" description="Protein kinase" evidence="16">
    <location>
        <begin position="1"/>
        <end position="352"/>
    </location>
</feature>
<proteinExistence type="predicted"/>
<protein>
    <recommendedName>
        <fullName evidence="5">EKC/KEOPS complex subunit BUD32</fullName>
        <ecNumber evidence="3">2.7.11.1</ecNumber>
    </recommendedName>
    <alternativeName>
        <fullName evidence="11 12">Atypical Serine/threonine protein kinase BUD32</fullName>
    </alternativeName>
    <alternativeName>
        <fullName evidence="4">EKC/KEOPS complex subunit bud32</fullName>
    </alternativeName>
</protein>
<evidence type="ECO:0000256" key="10">
    <source>
        <dbReference type="ARBA" id="ARBA00022840"/>
    </source>
</evidence>
<comment type="catalytic activity">
    <reaction evidence="13">
        <text>L-threonyl-[protein] + ATP = O-phospho-L-threonyl-[protein] + ADP + H(+)</text>
        <dbReference type="Rhea" id="RHEA:46608"/>
        <dbReference type="Rhea" id="RHEA-COMP:11060"/>
        <dbReference type="Rhea" id="RHEA-COMP:11605"/>
        <dbReference type="ChEBI" id="CHEBI:15378"/>
        <dbReference type="ChEBI" id="CHEBI:30013"/>
        <dbReference type="ChEBI" id="CHEBI:30616"/>
        <dbReference type="ChEBI" id="CHEBI:61977"/>
        <dbReference type="ChEBI" id="CHEBI:456216"/>
        <dbReference type="EC" id="2.7.11.1"/>
    </reaction>
</comment>
<dbReference type="PANTHER" id="PTHR47634:SF9">
    <property type="entry name" value="PROTEIN KINASE DOMAIN-CONTAINING PROTEIN-RELATED"/>
    <property type="match status" value="1"/>
</dbReference>
<evidence type="ECO:0000256" key="7">
    <source>
        <dbReference type="ARBA" id="ARBA00022679"/>
    </source>
</evidence>
<gene>
    <name evidence="17" type="ORF">QBC42DRAFT_287627</name>
</gene>
<evidence type="ECO:0000256" key="11">
    <source>
        <dbReference type="ARBA" id="ARBA00030980"/>
    </source>
</evidence>
<dbReference type="InterPro" id="IPR008266">
    <property type="entry name" value="Tyr_kinase_AS"/>
</dbReference>
<keyword evidence="9" id="KW-0418">Kinase</keyword>
<comment type="caution">
    <text evidence="17">The sequence shown here is derived from an EMBL/GenBank/DDBJ whole genome shotgun (WGS) entry which is preliminary data.</text>
</comment>
<reference evidence="17" key="2">
    <citation type="submission" date="2023-06" db="EMBL/GenBank/DDBJ databases">
        <authorList>
            <consortium name="Lawrence Berkeley National Laboratory"/>
            <person name="Mondo S.J."/>
            <person name="Hensen N."/>
            <person name="Bonometti L."/>
            <person name="Westerberg I."/>
            <person name="Brannstrom I.O."/>
            <person name="Guillou S."/>
            <person name="Cros-Aarteil S."/>
            <person name="Calhoun S."/>
            <person name="Haridas S."/>
            <person name="Kuo A."/>
            <person name="Pangilinan J."/>
            <person name="Riley R."/>
            <person name="Labutti K."/>
            <person name="Andreopoulos B."/>
            <person name="Lipzen A."/>
            <person name="Chen C."/>
            <person name="Yanf M."/>
            <person name="Daum C."/>
            <person name="Ng V."/>
            <person name="Clum A."/>
            <person name="Steindorff A."/>
            <person name="Ohm R."/>
            <person name="Martin F."/>
            <person name="Silar P."/>
            <person name="Natvig D."/>
            <person name="Lalanne C."/>
            <person name="Gautier V."/>
            <person name="Ament-Velasquez S.L."/>
            <person name="Kruys A."/>
            <person name="Hutchinson M.I."/>
            <person name="Powell A.J."/>
            <person name="Barry K."/>
            <person name="Miller A.N."/>
            <person name="Grigoriev I.V."/>
            <person name="Debuchy R."/>
            <person name="Gladieux P."/>
            <person name="Thoren M.H."/>
            <person name="Johannesson H."/>
        </authorList>
    </citation>
    <scope>NUCLEOTIDE SEQUENCE</scope>
    <source>
        <strain evidence="17">PSN324</strain>
    </source>
</reference>
<dbReference type="PANTHER" id="PTHR47634">
    <property type="entry name" value="PROTEIN KINASE DOMAIN-CONTAINING PROTEIN-RELATED"/>
    <property type="match status" value="1"/>
</dbReference>
<comment type="catalytic activity">
    <reaction evidence="14">
        <text>L-seryl-[protein] + ATP = O-phospho-L-seryl-[protein] + ADP + H(+)</text>
        <dbReference type="Rhea" id="RHEA:17989"/>
        <dbReference type="Rhea" id="RHEA-COMP:9863"/>
        <dbReference type="Rhea" id="RHEA-COMP:11604"/>
        <dbReference type="ChEBI" id="CHEBI:15378"/>
        <dbReference type="ChEBI" id="CHEBI:29999"/>
        <dbReference type="ChEBI" id="CHEBI:30616"/>
        <dbReference type="ChEBI" id="CHEBI:83421"/>
        <dbReference type="ChEBI" id="CHEBI:456216"/>
        <dbReference type="EC" id="2.7.11.1"/>
    </reaction>
</comment>
<accession>A0AAV9HMT3</accession>
<dbReference type="AlphaFoldDB" id="A0AAV9HMT3"/>
<evidence type="ECO:0000256" key="14">
    <source>
        <dbReference type="ARBA" id="ARBA00048679"/>
    </source>
</evidence>
<dbReference type="GO" id="GO:0000245">
    <property type="term" value="P:spliceosomal complex assembly"/>
    <property type="evidence" value="ECO:0007669"/>
    <property type="project" value="TreeGrafter"/>
</dbReference>